<proteinExistence type="predicted"/>
<comment type="caution">
    <text evidence="2">The sequence shown here is derived from an EMBL/GenBank/DDBJ whole genome shotgun (WGS) entry which is preliminary data.</text>
</comment>
<protein>
    <recommendedName>
        <fullName evidence="1">Complex 1 LYR protein domain-containing protein</fullName>
    </recommendedName>
</protein>
<sequence length="370" mass="43484">MTPTRESIRELLQPLQRARPRTPFWNIPAHRTPTLKLYRNLLREAPTDAIHFRIRLLWKWNKHLTSVEKTRNALHQGYKYLDIFRRANAGDTRLRVLLTRYSNLIDVRCEKQYWNYLAAKELVWRAKLRYRPIVTGGYFPSSIYHKPLPRMINQPTKLSQMIRWRYEANERRIKRHQTYLETISDLKIDARAEEAAQKKIPPQLRKDGVFSGCLDDWLSPYQEGMDLMQTAFDSGTARARTPYPQPLLDQLKAARKERVLNKTKEHLRELRGEITPSLLRKLRKGPPASVLSKMTTRQRLLDKIARNPSEVGFVAIVKQRLGRGMRNPKARFVEDSCRKRLKLDKIAQDIRKDNARKRLGTGTDDSRDGV</sequence>
<evidence type="ECO:0000313" key="3">
    <source>
        <dbReference type="Proteomes" id="UP000807342"/>
    </source>
</evidence>
<dbReference type="AlphaFoldDB" id="A0A9P6BVS1"/>
<evidence type="ECO:0000259" key="1">
    <source>
        <dbReference type="Pfam" id="PF05347"/>
    </source>
</evidence>
<dbReference type="OrthoDB" id="2571149at2759"/>
<name>A0A9P6BVS1_9AGAR</name>
<evidence type="ECO:0000313" key="2">
    <source>
        <dbReference type="EMBL" id="KAF9442116.1"/>
    </source>
</evidence>
<organism evidence="2 3">
    <name type="scientific">Macrolepiota fuliginosa MF-IS2</name>
    <dbReference type="NCBI Taxonomy" id="1400762"/>
    <lineage>
        <taxon>Eukaryota</taxon>
        <taxon>Fungi</taxon>
        <taxon>Dikarya</taxon>
        <taxon>Basidiomycota</taxon>
        <taxon>Agaricomycotina</taxon>
        <taxon>Agaricomycetes</taxon>
        <taxon>Agaricomycetidae</taxon>
        <taxon>Agaricales</taxon>
        <taxon>Agaricineae</taxon>
        <taxon>Agaricaceae</taxon>
        <taxon>Macrolepiota</taxon>
    </lineage>
</organism>
<dbReference type="Pfam" id="PF05347">
    <property type="entry name" value="Complex1_LYR"/>
    <property type="match status" value="1"/>
</dbReference>
<keyword evidence="3" id="KW-1185">Reference proteome</keyword>
<feature type="domain" description="Complex 1 LYR protein" evidence="1">
    <location>
        <begin position="34"/>
        <end position="82"/>
    </location>
</feature>
<accession>A0A9P6BVS1</accession>
<dbReference type="InterPro" id="IPR008011">
    <property type="entry name" value="Complex1_LYR_dom"/>
</dbReference>
<dbReference type="Proteomes" id="UP000807342">
    <property type="component" value="Unassembled WGS sequence"/>
</dbReference>
<dbReference type="CDD" id="cd20251">
    <property type="entry name" value="Complex1_LYR_SF"/>
    <property type="match status" value="1"/>
</dbReference>
<reference evidence="2" key="1">
    <citation type="submission" date="2020-11" db="EMBL/GenBank/DDBJ databases">
        <authorList>
            <consortium name="DOE Joint Genome Institute"/>
            <person name="Ahrendt S."/>
            <person name="Riley R."/>
            <person name="Andreopoulos W."/>
            <person name="Labutti K."/>
            <person name="Pangilinan J."/>
            <person name="Ruiz-Duenas F.J."/>
            <person name="Barrasa J.M."/>
            <person name="Sanchez-Garcia M."/>
            <person name="Camarero S."/>
            <person name="Miyauchi S."/>
            <person name="Serrano A."/>
            <person name="Linde D."/>
            <person name="Babiker R."/>
            <person name="Drula E."/>
            <person name="Ayuso-Fernandez I."/>
            <person name="Pacheco R."/>
            <person name="Padilla G."/>
            <person name="Ferreira P."/>
            <person name="Barriuso J."/>
            <person name="Kellner H."/>
            <person name="Castanera R."/>
            <person name="Alfaro M."/>
            <person name="Ramirez L."/>
            <person name="Pisabarro A.G."/>
            <person name="Kuo A."/>
            <person name="Tritt A."/>
            <person name="Lipzen A."/>
            <person name="He G."/>
            <person name="Yan M."/>
            <person name="Ng V."/>
            <person name="Cullen D."/>
            <person name="Martin F."/>
            <person name="Rosso M.-N."/>
            <person name="Henrissat B."/>
            <person name="Hibbett D."/>
            <person name="Martinez A.T."/>
            <person name="Grigoriev I.V."/>
        </authorList>
    </citation>
    <scope>NUCLEOTIDE SEQUENCE</scope>
    <source>
        <strain evidence="2">MF-IS2</strain>
    </source>
</reference>
<gene>
    <name evidence="2" type="ORF">P691DRAFT_739227</name>
</gene>
<dbReference type="EMBL" id="MU151699">
    <property type="protein sequence ID" value="KAF9442116.1"/>
    <property type="molecule type" value="Genomic_DNA"/>
</dbReference>